<dbReference type="SUPFAM" id="SSF56672">
    <property type="entry name" value="DNA/RNA polymerases"/>
    <property type="match status" value="1"/>
</dbReference>
<dbReference type="PANTHER" id="PTHR37984">
    <property type="entry name" value="PROTEIN CBG26694"/>
    <property type="match status" value="1"/>
</dbReference>
<dbReference type="EMBL" id="UYSU01002953">
    <property type="protein sequence ID" value="VDL87684.1"/>
    <property type="molecule type" value="Genomic_DNA"/>
</dbReference>
<dbReference type="Gene3D" id="3.30.70.270">
    <property type="match status" value="1"/>
</dbReference>
<dbReference type="Proteomes" id="UP000275846">
    <property type="component" value="Unassembled WGS sequence"/>
</dbReference>
<organism evidence="5">
    <name type="scientific">Schistocephalus solidus</name>
    <name type="common">Tapeworm</name>
    <dbReference type="NCBI Taxonomy" id="70667"/>
    <lineage>
        <taxon>Eukaryota</taxon>
        <taxon>Metazoa</taxon>
        <taxon>Spiralia</taxon>
        <taxon>Lophotrochozoa</taxon>
        <taxon>Platyhelminthes</taxon>
        <taxon>Cestoda</taxon>
        <taxon>Eucestoda</taxon>
        <taxon>Diphyllobothriidea</taxon>
        <taxon>Diphyllobothriidae</taxon>
        <taxon>Schistocephalus</taxon>
    </lineage>
</organism>
<sequence>MSHYGSVLPEMHRLGHPMNELLRKDVKWIWSREFQQAFEEVKTMLSSDLLFTHFNPNRKLVVTMDASNYGIGTLISHVFPDNTEKAICHAARSLTSAERTYRQIEKETLTIIFVTKKFHKMLYGRQFTLLTDYKSLLSIFSSKNVFLCTRKIVFSDGLTMLLGYDVDIRYQSTTNIGQADAL</sequence>
<gene>
    <name evidence="3" type="ORF">SSLN_LOCUS1407</name>
</gene>
<dbReference type="InterPro" id="IPR043502">
    <property type="entry name" value="DNA/RNA_pol_sf"/>
</dbReference>
<reference evidence="3 4" key="2">
    <citation type="submission" date="2018-11" db="EMBL/GenBank/DDBJ databases">
        <authorList>
            <consortium name="Pathogen Informatics"/>
        </authorList>
    </citation>
    <scope>NUCLEOTIDE SEQUENCE [LARGE SCALE GENOMIC DNA]</scope>
    <source>
        <strain evidence="3 4">NST_G2</strain>
    </source>
</reference>
<proteinExistence type="predicted"/>
<protein>
    <submittedName>
        <fullName evidence="5">RT_RNaseH_2 domain-containing protein</fullName>
    </submittedName>
</protein>
<keyword evidence="1" id="KW-0511">Multifunctional enzyme</keyword>
<feature type="domain" description="Reverse transcriptase/retrotransposon-derived protein RNase H-like" evidence="2">
    <location>
        <begin position="30"/>
        <end position="129"/>
    </location>
</feature>
<dbReference type="PANTHER" id="PTHR37984:SF5">
    <property type="entry name" value="PROTEIN NYNRIN-LIKE"/>
    <property type="match status" value="1"/>
</dbReference>
<dbReference type="CDD" id="cd09274">
    <property type="entry name" value="RNase_HI_RT_Ty3"/>
    <property type="match status" value="1"/>
</dbReference>
<dbReference type="Pfam" id="PF17919">
    <property type="entry name" value="RT_RNaseH_2"/>
    <property type="match status" value="1"/>
</dbReference>
<name>A0A183SB09_SCHSO</name>
<reference evidence="5" key="1">
    <citation type="submission" date="2016-06" db="UniProtKB">
        <authorList>
            <consortium name="WormBaseParasite"/>
        </authorList>
    </citation>
    <scope>IDENTIFICATION</scope>
</reference>
<dbReference type="AlphaFoldDB" id="A0A183SB09"/>
<evidence type="ECO:0000313" key="4">
    <source>
        <dbReference type="Proteomes" id="UP000275846"/>
    </source>
</evidence>
<dbReference type="GO" id="GO:0003824">
    <property type="term" value="F:catalytic activity"/>
    <property type="evidence" value="ECO:0007669"/>
    <property type="project" value="UniProtKB-KW"/>
</dbReference>
<accession>A0A183SB09</accession>
<keyword evidence="4" id="KW-1185">Reference proteome</keyword>
<evidence type="ECO:0000313" key="5">
    <source>
        <dbReference type="WBParaSite" id="SSLN_0000146101-mRNA-1"/>
    </source>
</evidence>
<dbReference type="WBParaSite" id="SSLN_0000146101-mRNA-1">
    <property type="protein sequence ID" value="SSLN_0000146101-mRNA-1"/>
    <property type="gene ID" value="SSLN_0000146101"/>
</dbReference>
<evidence type="ECO:0000313" key="3">
    <source>
        <dbReference type="EMBL" id="VDL87684.1"/>
    </source>
</evidence>
<dbReference type="InterPro" id="IPR041577">
    <property type="entry name" value="RT_RNaseH_2"/>
</dbReference>
<evidence type="ECO:0000256" key="1">
    <source>
        <dbReference type="ARBA" id="ARBA00023268"/>
    </source>
</evidence>
<dbReference type="STRING" id="70667.A0A183SB09"/>
<dbReference type="InterPro" id="IPR050951">
    <property type="entry name" value="Retrovirus_Pol_polyprotein"/>
</dbReference>
<evidence type="ECO:0000259" key="2">
    <source>
        <dbReference type="Pfam" id="PF17919"/>
    </source>
</evidence>
<dbReference type="InterPro" id="IPR043128">
    <property type="entry name" value="Rev_trsase/Diguanyl_cyclase"/>
</dbReference>
<dbReference type="OrthoDB" id="6271476at2759"/>